<evidence type="ECO:0000256" key="2">
    <source>
        <dbReference type="ARBA" id="ARBA00022490"/>
    </source>
</evidence>
<evidence type="ECO:0000256" key="1">
    <source>
        <dbReference type="ARBA" id="ARBA00004496"/>
    </source>
</evidence>
<dbReference type="PANTHER" id="PTHR44554">
    <property type="entry name" value="LRP2-BINDING PROTEIN"/>
    <property type="match status" value="1"/>
</dbReference>
<protein>
    <recommendedName>
        <fullName evidence="6">LRP2-binding protein</fullName>
    </recommendedName>
</protein>
<evidence type="ECO:0000256" key="6">
    <source>
        <dbReference type="ARBA" id="ARBA00039954"/>
    </source>
</evidence>
<dbReference type="InterPro" id="IPR052323">
    <property type="entry name" value="LRP2-binding"/>
</dbReference>
<dbReference type="Proteomes" id="UP000271974">
    <property type="component" value="Unassembled WGS sequence"/>
</dbReference>
<dbReference type="EMBL" id="RQTK01001120">
    <property type="protein sequence ID" value="RUS72060.1"/>
    <property type="molecule type" value="Genomic_DNA"/>
</dbReference>
<dbReference type="PROSITE" id="PS50005">
    <property type="entry name" value="TPR"/>
    <property type="match status" value="1"/>
</dbReference>
<accession>A0A433SRZ8</accession>
<feature type="repeat" description="TPR" evidence="7">
    <location>
        <begin position="63"/>
        <end position="96"/>
    </location>
</feature>
<evidence type="ECO:0000256" key="7">
    <source>
        <dbReference type="PROSITE-ProRule" id="PRU00339"/>
    </source>
</evidence>
<keyword evidence="4 7" id="KW-0802">TPR repeat</keyword>
<name>A0A433SRZ8_ELYCH</name>
<keyword evidence="9" id="KW-1185">Reference proteome</keyword>
<proteinExistence type="predicted"/>
<comment type="subcellular location">
    <subcellularLocation>
        <location evidence="1">Cytoplasm</location>
    </subcellularLocation>
</comment>
<dbReference type="Gene3D" id="1.25.40.10">
    <property type="entry name" value="Tetratricopeptide repeat domain"/>
    <property type="match status" value="1"/>
</dbReference>
<dbReference type="STRING" id="188477.A0A433SRZ8"/>
<dbReference type="PANTHER" id="PTHR44554:SF1">
    <property type="entry name" value="LRP2-BINDING PROTEIN"/>
    <property type="match status" value="1"/>
</dbReference>
<evidence type="ECO:0000313" key="8">
    <source>
        <dbReference type="EMBL" id="RUS72060.1"/>
    </source>
</evidence>
<keyword evidence="3" id="KW-0677">Repeat</keyword>
<sequence length="352" mass="39489">MAKGMDCTRDIPTERVDFPRTTRLLDEIAMEAREAAGNESMTDAQVAERVETILLDKIKEGDKAAIFQLGLLYFHQDQFTKAINLFARAKDYDYQSAFMYGIMKYDGLGTEVNMKEGLECMLMISNSETRLAKHLIPAARYNIGRAYYQGFGEMQSDSEAEKWFLLAADDGNPKASVKAQSVLGMFYSRLDSEFHDLKKAFFWHSEACGNGSLESQGAIGVMYSIGIGVKRDIDAAYICLKEASERGNVYAMGNLVTLYYKSKLYTKACDLGYKVAQLNEEDVPTLAVETDCLPYYIAKGIAMACFIYARCLIFGHSLKPDKDLAEAYYSKCYKFDPDMCALLQHTCQQGAI</sequence>
<evidence type="ECO:0000256" key="3">
    <source>
        <dbReference type="ARBA" id="ARBA00022737"/>
    </source>
</evidence>
<dbReference type="OrthoDB" id="2384430at2759"/>
<comment type="function">
    <text evidence="5">May act as an adapter that regulates LRP2 function.</text>
</comment>
<reference evidence="8 9" key="1">
    <citation type="submission" date="2019-01" db="EMBL/GenBank/DDBJ databases">
        <title>A draft genome assembly of the solar-powered sea slug Elysia chlorotica.</title>
        <authorList>
            <person name="Cai H."/>
            <person name="Li Q."/>
            <person name="Fang X."/>
            <person name="Li J."/>
            <person name="Curtis N.E."/>
            <person name="Altenburger A."/>
            <person name="Shibata T."/>
            <person name="Feng M."/>
            <person name="Maeda T."/>
            <person name="Schwartz J.A."/>
            <person name="Shigenobu S."/>
            <person name="Lundholm N."/>
            <person name="Nishiyama T."/>
            <person name="Yang H."/>
            <person name="Hasebe M."/>
            <person name="Li S."/>
            <person name="Pierce S.K."/>
            <person name="Wang J."/>
        </authorList>
    </citation>
    <scope>NUCLEOTIDE SEQUENCE [LARGE SCALE GENOMIC DNA]</scope>
    <source>
        <strain evidence="8">EC2010</strain>
        <tissue evidence="8">Whole organism of an adult</tissue>
    </source>
</reference>
<dbReference type="GO" id="GO:0005737">
    <property type="term" value="C:cytoplasm"/>
    <property type="evidence" value="ECO:0007669"/>
    <property type="project" value="UniProtKB-SubCell"/>
</dbReference>
<organism evidence="8 9">
    <name type="scientific">Elysia chlorotica</name>
    <name type="common">Eastern emerald elysia</name>
    <name type="synonym">Sea slug</name>
    <dbReference type="NCBI Taxonomy" id="188477"/>
    <lineage>
        <taxon>Eukaryota</taxon>
        <taxon>Metazoa</taxon>
        <taxon>Spiralia</taxon>
        <taxon>Lophotrochozoa</taxon>
        <taxon>Mollusca</taxon>
        <taxon>Gastropoda</taxon>
        <taxon>Heterobranchia</taxon>
        <taxon>Euthyneura</taxon>
        <taxon>Panpulmonata</taxon>
        <taxon>Sacoglossa</taxon>
        <taxon>Placobranchoidea</taxon>
        <taxon>Plakobranchidae</taxon>
        <taxon>Elysia</taxon>
    </lineage>
</organism>
<dbReference type="SMART" id="SM00671">
    <property type="entry name" value="SEL1"/>
    <property type="match status" value="6"/>
</dbReference>
<dbReference type="InterPro" id="IPR006597">
    <property type="entry name" value="Sel1-like"/>
</dbReference>
<dbReference type="InterPro" id="IPR011990">
    <property type="entry name" value="TPR-like_helical_dom_sf"/>
</dbReference>
<evidence type="ECO:0000256" key="5">
    <source>
        <dbReference type="ARBA" id="ARBA00037614"/>
    </source>
</evidence>
<keyword evidence="2" id="KW-0963">Cytoplasm</keyword>
<gene>
    <name evidence="8" type="ORF">EGW08_020175</name>
</gene>
<dbReference type="SUPFAM" id="SSF81901">
    <property type="entry name" value="HCP-like"/>
    <property type="match status" value="2"/>
</dbReference>
<dbReference type="InterPro" id="IPR019734">
    <property type="entry name" value="TPR_rpt"/>
</dbReference>
<comment type="caution">
    <text evidence="8">The sequence shown here is derived from an EMBL/GenBank/DDBJ whole genome shotgun (WGS) entry which is preliminary data.</text>
</comment>
<dbReference type="AlphaFoldDB" id="A0A433SRZ8"/>
<evidence type="ECO:0000313" key="9">
    <source>
        <dbReference type="Proteomes" id="UP000271974"/>
    </source>
</evidence>
<evidence type="ECO:0000256" key="4">
    <source>
        <dbReference type="ARBA" id="ARBA00022803"/>
    </source>
</evidence>
<dbReference type="Pfam" id="PF08238">
    <property type="entry name" value="Sel1"/>
    <property type="match status" value="7"/>
</dbReference>